<proteinExistence type="inferred from homology"/>
<dbReference type="GO" id="GO:0008374">
    <property type="term" value="F:O-acyltransferase activity"/>
    <property type="evidence" value="ECO:0007669"/>
    <property type="project" value="TreeGrafter"/>
</dbReference>
<dbReference type="PANTHER" id="PTHR23416:SF23">
    <property type="entry name" value="ACETYLTRANSFERASE C18B11.09C-RELATED"/>
    <property type="match status" value="1"/>
</dbReference>
<dbReference type="Gene3D" id="2.160.10.10">
    <property type="entry name" value="Hexapeptide repeat proteins"/>
    <property type="match status" value="1"/>
</dbReference>
<feature type="domain" description="Maltose/galactoside acetyltransferase" evidence="4">
    <location>
        <begin position="4"/>
        <end position="58"/>
    </location>
</feature>
<dbReference type="InterPro" id="IPR011004">
    <property type="entry name" value="Trimer_LpxA-like_sf"/>
</dbReference>
<keyword evidence="3" id="KW-0012">Acyltransferase</keyword>
<dbReference type="SMART" id="SM01266">
    <property type="entry name" value="Mac"/>
    <property type="match status" value="1"/>
</dbReference>
<evidence type="ECO:0000313" key="5">
    <source>
        <dbReference type="EMBL" id="RAW53773.1"/>
    </source>
</evidence>
<dbReference type="InterPro" id="IPR001451">
    <property type="entry name" value="Hexapep"/>
</dbReference>
<accession>A0A329TXR8</accession>
<protein>
    <submittedName>
        <fullName evidence="5">Acetyltransferase</fullName>
    </submittedName>
</protein>
<dbReference type="InterPro" id="IPR024688">
    <property type="entry name" value="Mac_dom"/>
</dbReference>
<dbReference type="EMBL" id="PRLB01000008">
    <property type="protein sequence ID" value="RAW53773.1"/>
    <property type="molecule type" value="Genomic_DNA"/>
</dbReference>
<dbReference type="InterPro" id="IPR051159">
    <property type="entry name" value="Hexapeptide_acetyltransf"/>
</dbReference>
<reference evidence="5 6" key="1">
    <citation type="submission" date="2018-02" db="EMBL/GenBank/DDBJ databases">
        <title>Complete genome sequencing of Faecalibacterium prausnitzii strains isolated from the human gut.</title>
        <authorList>
            <person name="Fitzgerald B.C."/>
            <person name="Shkoporov A.N."/>
            <person name="Ross P.R."/>
            <person name="Hill C."/>
        </authorList>
    </citation>
    <scope>NUCLEOTIDE SEQUENCE [LARGE SCALE GENOMIC DNA]</scope>
    <source>
        <strain evidence="5 6">APC942/32-1</strain>
    </source>
</reference>
<comment type="caution">
    <text evidence="5">The sequence shown here is derived from an EMBL/GenBank/DDBJ whole genome shotgun (WGS) entry which is preliminary data.</text>
</comment>
<dbReference type="PANTHER" id="PTHR23416">
    <property type="entry name" value="SIALIC ACID SYNTHASE-RELATED"/>
    <property type="match status" value="1"/>
</dbReference>
<dbReference type="SUPFAM" id="SSF51161">
    <property type="entry name" value="Trimeric LpxA-like enzymes"/>
    <property type="match status" value="1"/>
</dbReference>
<keyword evidence="2 5" id="KW-0808">Transferase</keyword>
<dbReference type="RefSeq" id="WP_158401177.1">
    <property type="nucleotide sequence ID" value="NZ_PRLB01000008.1"/>
</dbReference>
<dbReference type="CDD" id="cd03357">
    <property type="entry name" value="LbH_MAT_GAT"/>
    <property type="match status" value="1"/>
</dbReference>
<comment type="similarity">
    <text evidence="1">Belongs to the transferase hexapeptide repeat family.</text>
</comment>
<dbReference type="Pfam" id="PF00132">
    <property type="entry name" value="Hexapep"/>
    <property type="match status" value="1"/>
</dbReference>
<dbReference type="AlphaFoldDB" id="A0A329TXR8"/>
<dbReference type="OrthoDB" id="9801697at2"/>
<evidence type="ECO:0000259" key="4">
    <source>
        <dbReference type="SMART" id="SM01266"/>
    </source>
</evidence>
<dbReference type="GO" id="GO:0016407">
    <property type="term" value="F:acetyltransferase activity"/>
    <property type="evidence" value="ECO:0007669"/>
    <property type="project" value="InterPro"/>
</dbReference>
<name>A0A329TXR8_9FIRM</name>
<evidence type="ECO:0000313" key="6">
    <source>
        <dbReference type="Proteomes" id="UP000251144"/>
    </source>
</evidence>
<dbReference type="Proteomes" id="UP000251144">
    <property type="component" value="Unassembled WGS sequence"/>
</dbReference>
<evidence type="ECO:0000256" key="1">
    <source>
        <dbReference type="ARBA" id="ARBA00007274"/>
    </source>
</evidence>
<organism evidence="5 6">
    <name type="scientific">Faecalibacterium prausnitzii</name>
    <dbReference type="NCBI Taxonomy" id="853"/>
    <lineage>
        <taxon>Bacteria</taxon>
        <taxon>Bacillati</taxon>
        <taxon>Bacillota</taxon>
        <taxon>Clostridia</taxon>
        <taxon>Eubacteriales</taxon>
        <taxon>Oscillospiraceae</taxon>
        <taxon>Faecalibacterium</taxon>
    </lineage>
</organism>
<sequence length="205" mass="23041">MTEREKMINGALYDPSDPELEQLRLNARKLARKYNRTDEDQPEEQAEILRKLLPATKQFPYLQAPVYFDYGCNTYFGKYSSANFNFTCLDVCEVHIGDNVMIGPNVTLATPMHPLLPEERNIQKREDGSIYNLEYAKPITIKDNCWLASNVVVCGGVTIGEGCVIGAGSVVTRDIPPYSLAAGNPCRVIRQITEKDRMETAICQD</sequence>
<dbReference type="Pfam" id="PF12464">
    <property type="entry name" value="Mac"/>
    <property type="match status" value="1"/>
</dbReference>
<gene>
    <name evidence="5" type="ORF">C4N26_09100</name>
</gene>
<evidence type="ECO:0000256" key="2">
    <source>
        <dbReference type="ARBA" id="ARBA00022679"/>
    </source>
</evidence>
<dbReference type="FunFam" id="2.160.10.10:FF:000025">
    <property type="entry name" value="Hexapeptide-repeat containing-acetyltransferase"/>
    <property type="match status" value="1"/>
</dbReference>
<evidence type="ECO:0000256" key="3">
    <source>
        <dbReference type="ARBA" id="ARBA00023315"/>
    </source>
</evidence>